<dbReference type="Pfam" id="PF10502">
    <property type="entry name" value="Peptidase_S26"/>
    <property type="match status" value="1"/>
</dbReference>
<dbReference type="InterPro" id="IPR019533">
    <property type="entry name" value="Peptidase_S26"/>
</dbReference>
<evidence type="ECO:0000313" key="3">
    <source>
        <dbReference type="EMBL" id="SVA58716.1"/>
    </source>
</evidence>
<gene>
    <name evidence="3" type="ORF">METZ01_LOCUS111570</name>
</gene>
<dbReference type="InterPro" id="IPR036286">
    <property type="entry name" value="LexA/Signal_pep-like_sf"/>
</dbReference>
<dbReference type="CDD" id="cd06530">
    <property type="entry name" value="S26_SPase_I"/>
    <property type="match status" value="1"/>
</dbReference>
<organism evidence="3">
    <name type="scientific">marine metagenome</name>
    <dbReference type="NCBI Taxonomy" id="408172"/>
    <lineage>
        <taxon>unclassified sequences</taxon>
        <taxon>metagenomes</taxon>
        <taxon>ecological metagenomes</taxon>
    </lineage>
</organism>
<dbReference type="PRINTS" id="PR00727">
    <property type="entry name" value="LEADERPTASE"/>
</dbReference>
<dbReference type="PANTHER" id="PTHR43390">
    <property type="entry name" value="SIGNAL PEPTIDASE I"/>
    <property type="match status" value="1"/>
</dbReference>
<proteinExistence type="inferred from homology"/>
<dbReference type="SUPFAM" id="SSF51306">
    <property type="entry name" value="LexA/Signal peptidase"/>
    <property type="match status" value="1"/>
</dbReference>
<dbReference type="GO" id="GO:0006465">
    <property type="term" value="P:signal peptide processing"/>
    <property type="evidence" value="ECO:0007669"/>
    <property type="project" value="InterPro"/>
</dbReference>
<dbReference type="EMBL" id="UINC01013619">
    <property type="protein sequence ID" value="SVA58716.1"/>
    <property type="molecule type" value="Genomic_DNA"/>
</dbReference>
<dbReference type="PANTHER" id="PTHR43390:SF1">
    <property type="entry name" value="CHLOROPLAST PROCESSING PEPTIDASE"/>
    <property type="match status" value="1"/>
</dbReference>
<sequence length="422" mass="48535">MYFLRWLLFRRFRMAAELCHQAGKLLNHQKDQLSPEAIKEIREAIANLRTAMQSGYNRKTLDDQINRLEETGSRKLIPYRSPGMRENVEVALFAVAIAMSIRTFFVQPMGIPTGSMQPTLYGITEGNLGQEELTPTGVNAWVQHYLAGVSYHHLVSGGNWRLINVDAPRKSFVFFNKQQLIFQDMDTNNEIVRDISPPMNSGKSMLGYGKPFSGSLKEFVLNSHNNYIYKPGDDIINMRRESGDHLLIDRLTYNFRKPDRGEIIVFETKNIKDLKQDLFYIKRLVGLPNEKIQIGDDRHLIINDERLDASDHPFELVYSFDVAEEIAPPQDSRFSGHVNQKVYQQFDGVHYISPNFIDASHEFKVPPNRYLALGDNTVNSMDSRGWGSLPGKNIFGKASFIYWPFFGQTARIRPNRFGWAFQ</sequence>
<evidence type="ECO:0000256" key="1">
    <source>
        <dbReference type="ARBA" id="ARBA00009370"/>
    </source>
</evidence>
<reference evidence="3" key="1">
    <citation type="submission" date="2018-05" db="EMBL/GenBank/DDBJ databases">
        <authorList>
            <person name="Lanie J.A."/>
            <person name="Ng W.-L."/>
            <person name="Kazmierczak K.M."/>
            <person name="Andrzejewski T.M."/>
            <person name="Davidsen T.M."/>
            <person name="Wayne K.J."/>
            <person name="Tettelin H."/>
            <person name="Glass J.I."/>
            <person name="Rusch D."/>
            <person name="Podicherti R."/>
            <person name="Tsui H.-C.T."/>
            <person name="Winkler M.E."/>
        </authorList>
    </citation>
    <scope>NUCLEOTIDE SEQUENCE</scope>
</reference>
<feature type="domain" description="Peptidase S26" evidence="2">
    <location>
        <begin position="242"/>
        <end position="403"/>
    </location>
</feature>
<name>A0A381X1P5_9ZZZZ</name>
<dbReference type="NCBIfam" id="TIGR02227">
    <property type="entry name" value="sigpep_I_bact"/>
    <property type="match status" value="1"/>
</dbReference>
<dbReference type="AlphaFoldDB" id="A0A381X1P5"/>
<dbReference type="Gene3D" id="2.10.109.10">
    <property type="entry name" value="Umud Fragment, subunit A"/>
    <property type="match status" value="1"/>
</dbReference>
<evidence type="ECO:0000259" key="2">
    <source>
        <dbReference type="Pfam" id="PF10502"/>
    </source>
</evidence>
<protein>
    <recommendedName>
        <fullName evidence="2">Peptidase S26 domain-containing protein</fullName>
    </recommendedName>
</protein>
<comment type="similarity">
    <text evidence="1">Belongs to the peptidase S26 family.</text>
</comment>
<accession>A0A381X1P5</accession>
<dbReference type="InterPro" id="IPR000223">
    <property type="entry name" value="Pept_S26A_signal_pept_1"/>
</dbReference>
<dbReference type="GO" id="GO:0016020">
    <property type="term" value="C:membrane"/>
    <property type="evidence" value="ECO:0007669"/>
    <property type="project" value="InterPro"/>
</dbReference>
<dbReference type="GO" id="GO:0004252">
    <property type="term" value="F:serine-type endopeptidase activity"/>
    <property type="evidence" value="ECO:0007669"/>
    <property type="project" value="InterPro"/>
</dbReference>